<reference evidence="1" key="1">
    <citation type="submission" date="2018-06" db="EMBL/GenBank/DDBJ databases">
        <authorList>
            <person name="Zhirakovskaya E."/>
        </authorList>
    </citation>
    <scope>NUCLEOTIDE SEQUENCE</scope>
</reference>
<name>A0A3B0RBB5_9ZZZZ</name>
<accession>A0A3B0RBB5</accession>
<evidence type="ECO:0000313" key="1">
    <source>
        <dbReference type="EMBL" id="VAV90594.1"/>
    </source>
</evidence>
<dbReference type="AlphaFoldDB" id="A0A3B0RBB5"/>
<gene>
    <name evidence="1" type="ORF">MNBD_ALPHA04-1871</name>
</gene>
<protein>
    <submittedName>
        <fullName evidence="1">Uncharacterized protein</fullName>
    </submittedName>
</protein>
<sequence length="202" mass="22909">CYAGPAGEQGARELCQHFKLKIAAHEVYAFQLDHAFDAIFELQPLVALDEFLLGAESESDDPIYGSSGMSRQSPLEKVDPDVLWSWADQDPKARYPLISRSLNVFAIKDLDEDNGLSPLFLEGLEKAPDRAEFLKSNVARMHPSGWSGNLSAILDRRREYLQALADHADQNVRTWVAEHIADLKQRADHERERESEREESFE</sequence>
<dbReference type="EMBL" id="UOEF01000105">
    <property type="protein sequence ID" value="VAV90594.1"/>
    <property type="molecule type" value="Genomic_DNA"/>
</dbReference>
<feature type="non-terminal residue" evidence="1">
    <location>
        <position position="1"/>
    </location>
</feature>
<organism evidence="1">
    <name type="scientific">hydrothermal vent metagenome</name>
    <dbReference type="NCBI Taxonomy" id="652676"/>
    <lineage>
        <taxon>unclassified sequences</taxon>
        <taxon>metagenomes</taxon>
        <taxon>ecological metagenomes</taxon>
    </lineage>
</organism>
<proteinExistence type="predicted"/>